<dbReference type="Proteomes" id="UP001642464">
    <property type="component" value="Unassembled WGS sequence"/>
</dbReference>
<dbReference type="PROSITE" id="PS50977">
    <property type="entry name" value="HTH_TETR_2"/>
    <property type="match status" value="1"/>
</dbReference>
<protein>
    <submittedName>
        <fullName evidence="12">UPF0056 membrane protein BUsg_257</fullName>
    </submittedName>
</protein>
<feature type="transmembrane region" description="Helical" evidence="10">
    <location>
        <begin position="142"/>
        <end position="163"/>
    </location>
</feature>
<evidence type="ECO:0000256" key="10">
    <source>
        <dbReference type="SAM" id="Phobius"/>
    </source>
</evidence>
<feature type="transmembrane region" description="Helical" evidence="10">
    <location>
        <begin position="71"/>
        <end position="88"/>
    </location>
</feature>
<evidence type="ECO:0000256" key="9">
    <source>
        <dbReference type="ARBA" id="ARBA00023163"/>
    </source>
</evidence>
<keyword evidence="14" id="KW-1185">Reference proteome</keyword>
<name>A0ABP0LMI7_9DINO</name>
<feature type="transmembrane region" description="Helical" evidence="10">
    <location>
        <begin position="109"/>
        <end position="130"/>
    </location>
</feature>
<accession>A0ABP0LMI7</accession>
<dbReference type="InterPro" id="IPR001647">
    <property type="entry name" value="HTH_TetR"/>
</dbReference>
<proteinExistence type="inferred from homology"/>
<evidence type="ECO:0000313" key="13">
    <source>
        <dbReference type="EMBL" id="CAK9042080.1"/>
    </source>
</evidence>
<keyword evidence="3" id="KW-1003">Cell membrane</keyword>
<keyword evidence="6" id="KW-0805">Transcription regulation</keyword>
<evidence type="ECO:0000313" key="12">
    <source>
        <dbReference type="EMBL" id="CAK9039562.1"/>
    </source>
</evidence>
<dbReference type="EMBL" id="CAXAMM010016668">
    <property type="protein sequence ID" value="CAK9039562.1"/>
    <property type="molecule type" value="Genomic_DNA"/>
</dbReference>
<feature type="transmembrane region" description="Helical" evidence="10">
    <location>
        <begin position="175"/>
        <end position="193"/>
    </location>
</feature>
<dbReference type="Pfam" id="PF00440">
    <property type="entry name" value="TetR_N"/>
    <property type="match status" value="1"/>
</dbReference>
<dbReference type="Gene3D" id="1.10.357.10">
    <property type="entry name" value="Tetracycline Repressor, domain 2"/>
    <property type="match status" value="1"/>
</dbReference>
<dbReference type="Pfam" id="PF01914">
    <property type="entry name" value="MarC"/>
    <property type="match status" value="1"/>
</dbReference>
<keyword evidence="4 10" id="KW-0812">Transmembrane</keyword>
<evidence type="ECO:0000256" key="2">
    <source>
        <dbReference type="ARBA" id="ARBA00009784"/>
    </source>
</evidence>
<evidence type="ECO:0000256" key="3">
    <source>
        <dbReference type="ARBA" id="ARBA00022475"/>
    </source>
</evidence>
<evidence type="ECO:0000256" key="4">
    <source>
        <dbReference type="ARBA" id="ARBA00022692"/>
    </source>
</evidence>
<dbReference type="InterPro" id="IPR002771">
    <property type="entry name" value="Multi_antbiot-R_MarC"/>
</dbReference>
<evidence type="ECO:0000256" key="7">
    <source>
        <dbReference type="ARBA" id="ARBA00023125"/>
    </source>
</evidence>
<dbReference type="EMBL" id="CAXAMM010017779">
    <property type="protein sequence ID" value="CAK9042080.1"/>
    <property type="molecule type" value="Genomic_DNA"/>
</dbReference>
<keyword evidence="5 10" id="KW-1133">Transmembrane helix</keyword>
<dbReference type="InterPro" id="IPR011075">
    <property type="entry name" value="TetR_C"/>
</dbReference>
<dbReference type="PANTHER" id="PTHR33508">
    <property type="entry name" value="UPF0056 MEMBRANE PROTEIN YHCE"/>
    <property type="match status" value="1"/>
</dbReference>
<dbReference type="InterPro" id="IPR009057">
    <property type="entry name" value="Homeodomain-like_sf"/>
</dbReference>
<feature type="transmembrane region" description="Helical" evidence="10">
    <location>
        <begin position="39"/>
        <end position="59"/>
    </location>
</feature>
<evidence type="ECO:0000259" key="11">
    <source>
        <dbReference type="PROSITE" id="PS50977"/>
    </source>
</evidence>
<evidence type="ECO:0000256" key="8">
    <source>
        <dbReference type="ARBA" id="ARBA00023136"/>
    </source>
</evidence>
<evidence type="ECO:0000256" key="5">
    <source>
        <dbReference type="ARBA" id="ARBA00022989"/>
    </source>
</evidence>
<reference evidence="12 14" key="1">
    <citation type="submission" date="2024-02" db="EMBL/GenBank/DDBJ databases">
        <authorList>
            <person name="Chen Y."/>
            <person name="Shah S."/>
            <person name="Dougan E. K."/>
            <person name="Thang M."/>
            <person name="Chan C."/>
        </authorList>
    </citation>
    <scope>NUCLEOTIDE SEQUENCE [LARGE SCALE GENOMIC DNA]</scope>
</reference>
<evidence type="ECO:0000313" key="14">
    <source>
        <dbReference type="Proteomes" id="UP001642464"/>
    </source>
</evidence>
<sequence length="370" mass="39918">MDLFINALLGFFVVVDPIGTTIIFSALSTGVSARHRNIMALKSVLIAIAIVIFFGLLGARLLETLGIQLNSFRIAGGVLLFYSAFAMITRPEEKSTKHRILEEEDDISVFPMAIPLLAGPGTLTLTILLASDTAQSPTDYGWLLAAALSVYVLTLGLLLVSGRVEKFIGKTMNNVVKRLMGVLLAALAVQFIADERVARARGFDGFSYADLAEEVGIRKASIHHHFPTKSDLALALIRRYRETLMSTLDALSARKASSLSKLNAYVKCYRDALAGGDMVCLCVAFSIGVDSFEETVLKELNGFHDDSVDWLTKTLKEGKADGSIRSDVKPAKEASSILALMEGAQLMARAAGDVGLFDKAVQGLGERLKA</sequence>
<dbReference type="SUPFAM" id="SSF46689">
    <property type="entry name" value="Homeodomain-like"/>
    <property type="match status" value="1"/>
</dbReference>
<comment type="caution">
    <text evidence="12">The sequence shown here is derived from an EMBL/GenBank/DDBJ whole genome shotgun (WGS) entry which is preliminary data.</text>
</comment>
<organism evidence="12 14">
    <name type="scientific">Durusdinium trenchii</name>
    <dbReference type="NCBI Taxonomy" id="1381693"/>
    <lineage>
        <taxon>Eukaryota</taxon>
        <taxon>Sar</taxon>
        <taxon>Alveolata</taxon>
        <taxon>Dinophyceae</taxon>
        <taxon>Suessiales</taxon>
        <taxon>Symbiodiniaceae</taxon>
        <taxon>Durusdinium</taxon>
    </lineage>
</organism>
<dbReference type="Pfam" id="PF16925">
    <property type="entry name" value="TetR_C_13"/>
    <property type="match status" value="1"/>
</dbReference>
<dbReference type="NCBIfam" id="TIGR00427">
    <property type="entry name" value="NAAT family transporter"/>
    <property type="match status" value="1"/>
</dbReference>
<feature type="transmembrane region" description="Helical" evidence="10">
    <location>
        <begin position="6"/>
        <end position="27"/>
    </location>
</feature>
<keyword evidence="8 10" id="KW-0472">Membrane</keyword>
<dbReference type="SUPFAM" id="SSF48498">
    <property type="entry name" value="Tetracyclin repressor-like, C-terminal domain"/>
    <property type="match status" value="1"/>
</dbReference>
<comment type="subcellular location">
    <subcellularLocation>
        <location evidence="1">Cell membrane</location>
        <topology evidence="1">Multi-pass membrane protein</topology>
    </subcellularLocation>
</comment>
<feature type="domain" description="HTH tetR-type" evidence="11">
    <location>
        <begin position="184"/>
        <end position="244"/>
    </location>
</feature>
<comment type="similarity">
    <text evidence="2">Belongs to the UPF0056 (MarC) family.</text>
</comment>
<gene>
    <name evidence="12" type="ORF">SCF082_LOCUS23156</name>
    <name evidence="13" type="ORF">SCF082_LOCUS24260</name>
</gene>
<keyword evidence="9" id="KW-0804">Transcription</keyword>
<keyword evidence="7" id="KW-0238">DNA-binding</keyword>
<dbReference type="InterPro" id="IPR036271">
    <property type="entry name" value="Tet_transcr_reg_TetR-rel_C_sf"/>
</dbReference>
<dbReference type="PANTHER" id="PTHR33508:SF1">
    <property type="entry name" value="UPF0056 MEMBRANE PROTEIN YHCE"/>
    <property type="match status" value="1"/>
</dbReference>
<evidence type="ECO:0000256" key="6">
    <source>
        <dbReference type="ARBA" id="ARBA00023015"/>
    </source>
</evidence>
<evidence type="ECO:0000256" key="1">
    <source>
        <dbReference type="ARBA" id="ARBA00004651"/>
    </source>
</evidence>